<proteinExistence type="predicted"/>
<dbReference type="Proteomes" id="UP000095284">
    <property type="component" value="Unplaced"/>
</dbReference>
<organism evidence="2 4">
    <name type="scientific">Bursaphelenchus xylophilus</name>
    <name type="common">Pinewood nematode worm</name>
    <name type="synonym">Aphelenchoides xylophilus</name>
    <dbReference type="NCBI Taxonomy" id="6326"/>
    <lineage>
        <taxon>Eukaryota</taxon>
        <taxon>Metazoa</taxon>
        <taxon>Ecdysozoa</taxon>
        <taxon>Nematoda</taxon>
        <taxon>Chromadorea</taxon>
        <taxon>Rhabditida</taxon>
        <taxon>Tylenchina</taxon>
        <taxon>Tylenchomorpha</taxon>
        <taxon>Aphelenchoidea</taxon>
        <taxon>Aphelenchoididae</taxon>
        <taxon>Bursaphelenchus</taxon>
    </lineage>
</organism>
<dbReference type="WBParaSite" id="BXY_1058900.1">
    <property type="protein sequence ID" value="BXY_1058900.1"/>
    <property type="gene ID" value="BXY_1058900"/>
</dbReference>
<dbReference type="EMBL" id="CAJFDI010000001">
    <property type="protein sequence ID" value="CAD5210491.1"/>
    <property type="molecule type" value="Genomic_DNA"/>
</dbReference>
<dbReference type="EMBL" id="CAJFCV020000001">
    <property type="protein sequence ID" value="CAG9086485.1"/>
    <property type="molecule type" value="Genomic_DNA"/>
</dbReference>
<evidence type="ECO:0000313" key="3">
    <source>
        <dbReference type="Proteomes" id="UP000659654"/>
    </source>
</evidence>
<reference evidence="1" key="2">
    <citation type="submission" date="2020-09" db="EMBL/GenBank/DDBJ databases">
        <authorList>
            <person name="Kikuchi T."/>
        </authorList>
    </citation>
    <scope>NUCLEOTIDE SEQUENCE</scope>
    <source>
        <strain evidence="1">Ka4C1</strain>
    </source>
</reference>
<keyword evidence="3" id="KW-1185">Reference proteome</keyword>
<gene>
    <name evidence="1" type="ORF">BXYJ_LOCUS1955</name>
</gene>
<protein>
    <submittedName>
        <fullName evidence="1">(pine wood nematode) hypothetical protein</fullName>
    </submittedName>
</protein>
<sequence>MVIIMDDVRESIKGREQEIEERHSDPIGVKIGGLETGCKSSKILMEAVTIAIDTSTSEHSNPLISSRIPSFDWRATPSQSMPINS</sequence>
<evidence type="ECO:0000313" key="4">
    <source>
        <dbReference type="WBParaSite" id="BXY_1058900.1"/>
    </source>
</evidence>
<dbReference type="AlphaFoldDB" id="A0A1I7SC38"/>
<evidence type="ECO:0000313" key="1">
    <source>
        <dbReference type="EMBL" id="CAD5210491.1"/>
    </source>
</evidence>
<dbReference type="Proteomes" id="UP000659654">
    <property type="component" value="Unassembled WGS sequence"/>
</dbReference>
<accession>A0A1I7SC38</accession>
<reference evidence="4" key="1">
    <citation type="submission" date="2016-11" db="UniProtKB">
        <authorList>
            <consortium name="WormBaseParasite"/>
        </authorList>
    </citation>
    <scope>IDENTIFICATION</scope>
</reference>
<name>A0A1I7SC38_BURXY</name>
<evidence type="ECO:0000313" key="2">
    <source>
        <dbReference type="Proteomes" id="UP000095284"/>
    </source>
</evidence>
<dbReference type="Proteomes" id="UP000582659">
    <property type="component" value="Unassembled WGS sequence"/>
</dbReference>